<dbReference type="SUPFAM" id="SSF52540">
    <property type="entry name" value="P-loop containing nucleoside triphosphate hydrolases"/>
    <property type="match status" value="1"/>
</dbReference>
<evidence type="ECO:0000256" key="7">
    <source>
        <dbReference type="ARBA" id="ARBA00034754"/>
    </source>
</evidence>
<reference evidence="12" key="1">
    <citation type="submission" date="2017-02" db="EMBL/GenBank/DDBJ databases">
        <authorList>
            <person name="Varghese N."/>
            <person name="Submissions S."/>
        </authorList>
    </citation>
    <scope>NUCLEOTIDE SEQUENCE [LARGE SCALE GENOMIC DNA]</scope>
    <source>
        <strain evidence="12">DSM 16521</strain>
    </source>
</reference>
<dbReference type="Gene3D" id="3.40.50.300">
    <property type="entry name" value="P-loop containing nucleotide triphosphate hydrolases"/>
    <property type="match status" value="1"/>
</dbReference>
<evidence type="ECO:0000313" key="12">
    <source>
        <dbReference type="Proteomes" id="UP000189933"/>
    </source>
</evidence>
<accession>A0A1T4RV88</accession>
<name>A0A1T4RV88_9FIRM</name>
<dbReference type="GO" id="GO:0006261">
    <property type="term" value="P:DNA-templated DNA replication"/>
    <property type="evidence" value="ECO:0007669"/>
    <property type="project" value="TreeGrafter"/>
</dbReference>
<evidence type="ECO:0000313" key="11">
    <source>
        <dbReference type="EMBL" id="SKA19807.1"/>
    </source>
</evidence>
<evidence type="ECO:0000256" key="2">
    <source>
        <dbReference type="ARBA" id="ARBA00017703"/>
    </source>
</evidence>
<dbReference type="GO" id="GO:0009360">
    <property type="term" value="C:DNA polymerase III complex"/>
    <property type="evidence" value="ECO:0007669"/>
    <property type="project" value="InterPro"/>
</dbReference>
<dbReference type="InterPro" id="IPR008921">
    <property type="entry name" value="DNA_pol3_clamp-load_cplx_C"/>
</dbReference>
<dbReference type="CDD" id="cd18138">
    <property type="entry name" value="HLD_clamp_pol_III_delta"/>
    <property type="match status" value="1"/>
</dbReference>
<evidence type="ECO:0000256" key="8">
    <source>
        <dbReference type="ARBA" id="ARBA00049244"/>
    </source>
</evidence>
<gene>
    <name evidence="11" type="ORF">SAMN02745885_02291</name>
</gene>
<dbReference type="PANTHER" id="PTHR34388:SF1">
    <property type="entry name" value="DNA POLYMERASE III SUBUNIT DELTA"/>
    <property type="match status" value="1"/>
</dbReference>
<keyword evidence="6" id="KW-0239">DNA-directed DNA polymerase</keyword>
<dbReference type="EMBL" id="FUXM01000036">
    <property type="protein sequence ID" value="SKA19807.1"/>
    <property type="molecule type" value="Genomic_DNA"/>
</dbReference>
<dbReference type="Gene3D" id="1.20.272.10">
    <property type="match status" value="1"/>
</dbReference>
<evidence type="ECO:0000256" key="3">
    <source>
        <dbReference type="ARBA" id="ARBA00022679"/>
    </source>
</evidence>
<dbReference type="AlphaFoldDB" id="A0A1T4RV88"/>
<keyword evidence="5" id="KW-0235">DNA replication</keyword>
<dbReference type="GO" id="GO:0003887">
    <property type="term" value="F:DNA-directed DNA polymerase activity"/>
    <property type="evidence" value="ECO:0007669"/>
    <property type="project" value="UniProtKB-KW"/>
</dbReference>
<dbReference type="Proteomes" id="UP000189933">
    <property type="component" value="Unassembled WGS sequence"/>
</dbReference>
<feature type="domain" description="DNA polymerase III delta N-terminal" evidence="9">
    <location>
        <begin position="20"/>
        <end position="139"/>
    </location>
</feature>
<evidence type="ECO:0000256" key="1">
    <source>
        <dbReference type="ARBA" id="ARBA00012417"/>
    </source>
</evidence>
<keyword evidence="3" id="KW-0808">Transferase</keyword>
<comment type="catalytic activity">
    <reaction evidence="8">
        <text>DNA(n) + a 2'-deoxyribonucleoside 5'-triphosphate = DNA(n+1) + diphosphate</text>
        <dbReference type="Rhea" id="RHEA:22508"/>
        <dbReference type="Rhea" id="RHEA-COMP:17339"/>
        <dbReference type="Rhea" id="RHEA-COMP:17340"/>
        <dbReference type="ChEBI" id="CHEBI:33019"/>
        <dbReference type="ChEBI" id="CHEBI:61560"/>
        <dbReference type="ChEBI" id="CHEBI:173112"/>
        <dbReference type="EC" id="2.7.7.7"/>
    </reaction>
</comment>
<evidence type="ECO:0000256" key="5">
    <source>
        <dbReference type="ARBA" id="ARBA00022705"/>
    </source>
</evidence>
<keyword evidence="4" id="KW-0548">Nucleotidyltransferase</keyword>
<protein>
    <recommendedName>
        <fullName evidence="2">DNA polymerase III subunit delta</fullName>
        <ecNumber evidence="1">2.7.7.7</ecNumber>
    </recommendedName>
</protein>
<dbReference type="Gene3D" id="1.10.8.60">
    <property type="match status" value="1"/>
</dbReference>
<dbReference type="RefSeq" id="WP_078666294.1">
    <property type="nucleotide sequence ID" value="NZ_FUXM01000036.1"/>
</dbReference>
<dbReference type="Pfam" id="PF06144">
    <property type="entry name" value="DNA_pol3_delta"/>
    <property type="match status" value="1"/>
</dbReference>
<dbReference type="OrthoDB" id="9775929at2"/>
<dbReference type="InterPro" id="IPR048466">
    <property type="entry name" value="DNA_pol3_delta-like_C"/>
</dbReference>
<organism evidence="11 12">
    <name type="scientific">Carboxydocella sporoproducens DSM 16521</name>
    <dbReference type="NCBI Taxonomy" id="1121270"/>
    <lineage>
        <taxon>Bacteria</taxon>
        <taxon>Bacillati</taxon>
        <taxon>Bacillota</taxon>
        <taxon>Clostridia</taxon>
        <taxon>Eubacteriales</taxon>
        <taxon>Clostridiales Family XVI. Incertae Sedis</taxon>
        <taxon>Carboxydocella</taxon>
    </lineage>
</organism>
<sequence>MLAADGVLQSIKRGVVSPLYFIYGEETWQIRELVRAFRELLAPALRDFNLQVLDGKNTSWEQLVNSARTIPFLAERRVVIVENWQALLAGEGGQGEEVFLSYLSDPNPATTLVLVQEGKPDKGRKAVKALEKAAQVVQCTQPKGSELLEFIRNQARQLGLRLEEEAIRELALMAGSNLPLLHQELQKLALYAQGEMLNKDQIQELVAPSPEATIFQLMDAVAEGRFTAALPLLKELLFHGEPPARILYMLTRQFRLLWQASLLAARGYGDKQIAAQINAPPFAVPKLLRQSRRFSEGDFYTIWDILLEADLALKTSRQDQQLVLELTILRLCGKK</sequence>
<dbReference type="NCBIfam" id="TIGR01128">
    <property type="entry name" value="holA"/>
    <property type="match status" value="1"/>
</dbReference>
<evidence type="ECO:0000259" key="9">
    <source>
        <dbReference type="Pfam" id="PF06144"/>
    </source>
</evidence>
<feature type="domain" description="DNA polymerase III delta subunit-like C-terminal" evidence="10">
    <location>
        <begin position="211"/>
        <end position="331"/>
    </location>
</feature>
<dbReference type="InterPro" id="IPR027417">
    <property type="entry name" value="P-loop_NTPase"/>
</dbReference>
<evidence type="ECO:0000256" key="4">
    <source>
        <dbReference type="ARBA" id="ARBA00022695"/>
    </source>
</evidence>
<keyword evidence="12" id="KW-1185">Reference proteome</keyword>
<dbReference type="GO" id="GO:0003677">
    <property type="term" value="F:DNA binding"/>
    <property type="evidence" value="ECO:0007669"/>
    <property type="project" value="InterPro"/>
</dbReference>
<dbReference type="EC" id="2.7.7.7" evidence="1"/>
<dbReference type="Pfam" id="PF21694">
    <property type="entry name" value="DNA_pol3_delta_C"/>
    <property type="match status" value="1"/>
</dbReference>
<dbReference type="PANTHER" id="PTHR34388">
    <property type="entry name" value="DNA POLYMERASE III SUBUNIT DELTA"/>
    <property type="match status" value="1"/>
</dbReference>
<dbReference type="InterPro" id="IPR010372">
    <property type="entry name" value="DNA_pol3_delta_N"/>
</dbReference>
<dbReference type="SUPFAM" id="SSF48019">
    <property type="entry name" value="post-AAA+ oligomerization domain-like"/>
    <property type="match status" value="1"/>
</dbReference>
<dbReference type="InterPro" id="IPR005790">
    <property type="entry name" value="DNA_polIII_delta"/>
</dbReference>
<evidence type="ECO:0000256" key="6">
    <source>
        <dbReference type="ARBA" id="ARBA00022932"/>
    </source>
</evidence>
<proteinExistence type="inferred from homology"/>
<evidence type="ECO:0000259" key="10">
    <source>
        <dbReference type="Pfam" id="PF21694"/>
    </source>
</evidence>
<comment type="similarity">
    <text evidence="7">Belongs to the DNA polymerase HolA subunit family.</text>
</comment>